<sequence>MEKKFLLLSMFFCMLSLAACNNSTDNLQSNVVKKVDHQTQKKQLSKHDQDIIEQYNQIMRSFADEDDKVVLTKLKNLIPEVKQIENSSSRNMIIMDIYLRLEMYQEAYDLNENELKNKPTILKLQYKCMLMDKLHKD</sequence>
<dbReference type="RefSeq" id="WP_308957513.1">
    <property type="nucleotide sequence ID" value="NZ_JAVICY010000061.1"/>
</dbReference>
<accession>A0AAW8JP90</accession>
<reference evidence="2" key="1">
    <citation type="submission" date="2023-08" db="EMBL/GenBank/DDBJ databases">
        <title>Emergence of clinically-relevant ST2 carbapenem-resistant Acinetobacter baumannii strains in hospital sewages in Zhejiang, East of China.</title>
        <authorList>
            <person name="Kaichao C."/>
            <person name="Zhang R."/>
        </authorList>
    </citation>
    <scope>NUCLEOTIDE SEQUENCE</scope>
    <source>
        <strain evidence="2">M-SY-60</strain>
    </source>
</reference>
<dbReference type="AlphaFoldDB" id="A0AAW8JP90"/>
<organism evidence="2 3">
    <name type="scientific">Acinetobacter gerneri</name>
    <dbReference type="NCBI Taxonomy" id="202952"/>
    <lineage>
        <taxon>Bacteria</taxon>
        <taxon>Pseudomonadati</taxon>
        <taxon>Pseudomonadota</taxon>
        <taxon>Gammaproteobacteria</taxon>
        <taxon>Moraxellales</taxon>
        <taxon>Moraxellaceae</taxon>
        <taxon>Acinetobacter</taxon>
    </lineage>
</organism>
<feature type="chain" id="PRO_5043712417" description="Lipoprotein" evidence="1">
    <location>
        <begin position="19"/>
        <end position="137"/>
    </location>
</feature>
<feature type="signal peptide" evidence="1">
    <location>
        <begin position="1"/>
        <end position="18"/>
    </location>
</feature>
<proteinExistence type="predicted"/>
<evidence type="ECO:0000256" key="1">
    <source>
        <dbReference type="SAM" id="SignalP"/>
    </source>
</evidence>
<dbReference type="PROSITE" id="PS51257">
    <property type="entry name" value="PROKAR_LIPOPROTEIN"/>
    <property type="match status" value="1"/>
</dbReference>
<dbReference type="Proteomes" id="UP001243195">
    <property type="component" value="Unassembled WGS sequence"/>
</dbReference>
<keyword evidence="1" id="KW-0732">Signal</keyword>
<evidence type="ECO:0000313" key="3">
    <source>
        <dbReference type="Proteomes" id="UP001243195"/>
    </source>
</evidence>
<evidence type="ECO:0000313" key="2">
    <source>
        <dbReference type="EMBL" id="MDQ9073719.1"/>
    </source>
</evidence>
<dbReference type="EMBL" id="JAVIDA010000059">
    <property type="protein sequence ID" value="MDQ9073719.1"/>
    <property type="molecule type" value="Genomic_DNA"/>
</dbReference>
<protein>
    <recommendedName>
        <fullName evidence="4">Lipoprotein</fullName>
    </recommendedName>
</protein>
<evidence type="ECO:0008006" key="4">
    <source>
        <dbReference type="Google" id="ProtNLM"/>
    </source>
</evidence>
<gene>
    <name evidence="2" type="ORF">RFH51_20005</name>
</gene>
<name>A0AAW8JP90_9GAMM</name>
<comment type="caution">
    <text evidence="2">The sequence shown here is derived from an EMBL/GenBank/DDBJ whole genome shotgun (WGS) entry which is preliminary data.</text>
</comment>